<gene>
    <name evidence="1" type="ORF">BRAA08T32230Z</name>
</gene>
<organism evidence="1">
    <name type="scientific">Brassica campestris</name>
    <name type="common">Field mustard</name>
    <dbReference type="NCBI Taxonomy" id="3711"/>
    <lineage>
        <taxon>Eukaryota</taxon>
        <taxon>Viridiplantae</taxon>
        <taxon>Streptophyta</taxon>
        <taxon>Embryophyta</taxon>
        <taxon>Tracheophyta</taxon>
        <taxon>Spermatophyta</taxon>
        <taxon>Magnoliopsida</taxon>
        <taxon>eudicotyledons</taxon>
        <taxon>Gunneridae</taxon>
        <taxon>Pentapetalae</taxon>
        <taxon>rosids</taxon>
        <taxon>malvids</taxon>
        <taxon>Brassicales</taxon>
        <taxon>Brassicaceae</taxon>
        <taxon>Brassiceae</taxon>
        <taxon>Brassica</taxon>
    </lineage>
</organism>
<dbReference type="EMBL" id="LR031575">
    <property type="protein sequence ID" value="VDD02753.1"/>
    <property type="molecule type" value="Genomic_DNA"/>
</dbReference>
<sequence>MLEIHWIFTKQHIYEQNKHPQKKIRRPYLCYKHTSSLFLASLVSIFSTF</sequence>
<protein>
    <submittedName>
        <fullName evidence="1">Uncharacterized protein</fullName>
    </submittedName>
</protein>
<evidence type="ECO:0000313" key="1">
    <source>
        <dbReference type="EMBL" id="VDD02753.1"/>
    </source>
</evidence>
<reference evidence="1" key="1">
    <citation type="submission" date="2018-11" db="EMBL/GenBank/DDBJ databases">
        <authorList>
            <consortium name="Genoscope - CEA"/>
            <person name="William W."/>
        </authorList>
    </citation>
    <scope>NUCLEOTIDE SEQUENCE</scope>
</reference>
<dbReference type="AlphaFoldDB" id="A0A3P6BC23"/>
<accession>A0A3P6BC23</accession>
<name>A0A3P6BC23_BRACM</name>
<proteinExistence type="predicted"/>